<dbReference type="InterPro" id="IPR000086">
    <property type="entry name" value="NUDIX_hydrolase_dom"/>
</dbReference>
<dbReference type="Pfam" id="PF00293">
    <property type="entry name" value="NUDIX"/>
    <property type="match status" value="1"/>
</dbReference>
<dbReference type="SUPFAM" id="SSF55811">
    <property type="entry name" value="Nudix"/>
    <property type="match status" value="1"/>
</dbReference>
<name>A0A081NCS7_9GAMM</name>
<dbReference type="Proteomes" id="UP000028073">
    <property type="component" value="Unassembled WGS sequence"/>
</dbReference>
<evidence type="ECO:0000256" key="1">
    <source>
        <dbReference type="ARBA" id="ARBA00022801"/>
    </source>
</evidence>
<feature type="domain" description="Nudix hydrolase" evidence="2">
    <location>
        <begin position="6"/>
        <end position="134"/>
    </location>
</feature>
<dbReference type="EMBL" id="JOKH01000006">
    <property type="protein sequence ID" value="KEQ16250.1"/>
    <property type="molecule type" value="Genomic_DNA"/>
</dbReference>
<dbReference type="eggNOG" id="COG1051">
    <property type="taxonomic scope" value="Bacteria"/>
</dbReference>
<sequence>MTDKNIPKIGVAVIVIRDSKILLGRRINSHGQGQWAFPGGHLEFGESPEECGIREVMEETGLNINQLRTGPYTNDVFITEGKHYITLFMIAESSSGIPQVKEPEKCLEWEWFEWDHLPAPLFLPIVHLKELGYHPVSHIS</sequence>
<dbReference type="AlphaFoldDB" id="A0A081NCS7"/>
<dbReference type="GO" id="GO:0016787">
    <property type="term" value="F:hydrolase activity"/>
    <property type="evidence" value="ECO:0007669"/>
    <property type="project" value="UniProtKB-KW"/>
</dbReference>
<dbReference type="InterPro" id="IPR020476">
    <property type="entry name" value="Nudix_hydrolase"/>
</dbReference>
<evidence type="ECO:0000313" key="3">
    <source>
        <dbReference type="EMBL" id="KEQ16250.1"/>
    </source>
</evidence>
<dbReference type="STRING" id="1137799.GZ78_23840"/>
<dbReference type="CDD" id="cd04678">
    <property type="entry name" value="NUDIX_MTH2_Nudt15"/>
    <property type="match status" value="1"/>
</dbReference>
<dbReference type="PANTHER" id="PTHR16099:SF5">
    <property type="entry name" value="NUCLEOTIDE TRIPHOSPHATE DIPHOSPHATASE NUDT15"/>
    <property type="match status" value="1"/>
</dbReference>
<dbReference type="FunFam" id="3.90.79.10:FF:000060">
    <property type="entry name" value="Nudix hydrolase 1"/>
    <property type="match status" value="1"/>
</dbReference>
<reference evidence="3 4" key="1">
    <citation type="submission" date="2014-06" db="EMBL/GenBank/DDBJ databases">
        <title>Whole Genome Sequences of Three Symbiotic Endozoicomonas Bacteria.</title>
        <authorList>
            <person name="Neave M.J."/>
            <person name="Apprill A."/>
            <person name="Voolstra C.R."/>
        </authorList>
    </citation>
    <scope>NUCLEOTIDE SEQUENCE [LARGE SCALE GENOMIC DNA]</scope>
    <source>
        <strain evidence="3 4">DSM 25634</strain>
    </source>
</reference>
<dbReference type="PRINTS" id="PR00502">
    <property type="entry name" value="NUDIXFAMILY"/>
</dbReference>
<comment type="caution">
    <text evidence="3">The sequence shown here is derived from an EMBL/GenBank/DDBJ whole genome shotgun (WGS) entry which is preliminary data.</text>
</comment>
<dbReference type="PROSITE" id="PS51462">
    <property type="entry name" value="NUDIX"/>
    <property type="match status" value="1"/>
</dbReference>
<dbReference type="RefSeq" id="WP_034840947.1">
    <property type="nucleotide sequence ID" value="NZ_JOKH01000006.1"/>
</dbReference>
<evidence type="ECO:0000313" key="4">
    <source>
        <dbReference type="Proteomes" id="UP000028073"/>
    </source>
</evidence>
<evidence type="ECO:0000259" key="2">
    <source>
        <dbReference type="PROSITE" id="PS51462"/>
    </source>
</evidence>
<dbReference type="InterPro" id="IPR015797">
    <property type="entry name" value="NUDIX_hydrolase-like_dom_sf"/>
</dbReference>
<gene>
    <name evidence="3" type="ORF">GZ78_23840</name>
</gene>
<accession>A0A081NCS7</accession>
<proteinExistence type="predicted"/>
<keyword evidence="1" id="KW-0378">Hydrolase</keyword>
<organism evidence="3 4">
    <name type="scientific">Endozoicomonas numazuensis</name>
    <dbReference type="NCBI Taxonomy" id="1137799"/>
    <lineage>
        <taxon>Bacteria</taxon>
        <taxon>Pseudomonadati</taxon>
        <taxon>Pseudomonadota</taxon>
        <taxon>Gammaproteobacteria</taxon>
        <taxon>Oceanospirillales</taxon>
        <taxon>Endozoicomonadaceae</taxon>
        <taxon>Endozoicomonas</taxon>
    </lineage>
</organism>
<dbReference type="OrthoDB" id="9804442at2"/>
<protein>
    <recommendedName>
        <fullName evidence="2">Nudix hydrolase domain-containing protein</fullName>
    </recommendedName>
</protein>
<keyword evidence="4" id="KW-1185">Reference proteome</keyword>
<dbReference type="PANTHER" id="PTHR16099">
    <property type="entry name" value="8-OXO-DGTP DIPHOSPHATES NUDT15"/>
    <property type="match status" value="1"/>
</dbReference>
<dbReference type="Gene3D" id="3.90.79.10">
    <property type="entry name" value="Nucleoside Triphosphate Pyrophosphohydrolase"/>
    <property type="match status" value="1"/>
</dbReference>